<reference evidence="1 2" key="1">
    <citation type="journal article" date="2008" name="Proc. Natl. Acad. Sci. U.S.A.">
        <title>Niche adaptation and genome expansion in the chlorophyll d-producing cyanobacterium Acaryochloris marina.</title>
        <authorList>
            <person name="Swingley W.D."/>
            <person name="Chen M."/>
            <person name="Cheung P.C."/>
            <person name="Conrad A.L."/>
            <person name="Dejesa L.C."/>
            <person name="Hao J."/>
            <person name="Honchak B.M."/>
            <person name="Karbach L.E."/>
            <person name="Kurdoglu A."/>
            <person name="Lahiri S."/>
            <person name="Mastrian S.D."/>
            <person name="Miyashita H."/>
            <person name="Page L."/>
            <person name="Ramakrishna P."/>
            <person name="Satoh S."/>
            <person name="Sattley W.M."/>
            <person name="Shimada Y."/>
            <person name="Taylor H.L."/>
            <person name="Tomo T."/>
            <person name="Tsuchiya T."/>
            <person name="Wang Z.T."/>
            <person name="Raymond J."/>
            <person name="Mimuro M."/>
            <person name="Blankenship R.E."/>
            <person name="Touchman J.W."/>
        </authorList>
    </citation>
    <scope>NUCLEOTIDE SEQUENCE [LARGE SCALE GENOMIC DNA]</scope>
    <source>
        <strain evidence="2">MBIC 11017</strain>
        <plasmid evidence="2">Plasmid pREB1</plasmid>
    </source>
</reference>
<keyword evidence="1" id="KW-0614">Plasmid</keyword>
<protein>
    <submittedName>
        <fullName evidence="1">Uncharacterized protein</fullName>
    </submittedName>
</protein>
<dbReference type="EMBL" id="CP000838">
    <property type="protein sequence ID" value="ABW31532.1"/>
    <property type="molecule type" value="Genomic_DNA"/>
</dbReference>
<geneLocation type="plasmid" evidence="1 2">
    <name>pREB1</name>
</geneLocation>
<dbReference type="KEGG" id="amr:AM1_A0023"/>
<organism evidence="1 2">
    <name type="scientific">Acaryochloris marina (strain MBIC 11017)</name>
    <dbReference type="NCBI Taxonomy" id="329726"/>
    <lineage>
        <taxon>Bacteria</taxon>
        <taxon>Bacillati</taxon>
        <taxon>Cyanobacteriota</taxon>
        <taxon>Cyanophyceae</taxon>
        <taxon>Acaryochloridales</taxon>
        <taxon>Acaryochloridaceae</taxon>
        <taxon>Acaryochloris</taxon>
    </lineage>
</organism>
<evidence type="ECO:0000313" key="1">
    <source>
        <dbReference type="EMBL" id="ABW31532.1"/>
    </source>
</evidence>
<proteinExistence type="predicted"/>
<dbReference type="Proteomes" id="UP000000268">
    <property type="component" value="Plasmid pREB1"/>
</dbReference>
<name>A8ZK32_ACAM1</name>
<dbReference type="AlphaFoldDB" id="A8ZK32"/>
<sequence length="37" mass="4225">MYASCLAKKSLFTQEIQQIAAFNSILAWESQLNFNSQ</sequence>
<keyword evidence="2" id="KW-1185">Reference proteome</keyword>
<evidence type="ECO:0000313" key="2">
    <source>
        <dbReference type="Proteomes" id="UP000000268"/>
    </source>
</evidence>
<accession>A8ZK32</accession>
<gene>
    <name evidence="1" type="ordered locus">AM1_A0023</name>
</gene>
<dbReference type="HOGENOM" id="CLU_3338775_0_0_3"/>